<protein>
    <submittedName>
        <fullName evidence="8">Major facilitator, sugar transporter-like</fullName>
    </submittedName>
</protein>
<dbReference type="Gene3D" id="3.40.50.720">
    <property type="entry name" value="NAD(P)-binding Rossmann-like Domain"/>
    <property type="match status" value="1"/>
</dbReference>
<feature type="domain" description="Major facilitator superfamily (MFS) profile" evidence="7">
    <location>
        <begin position="138"/>
        <end position="501"/>
    </location>
</feature>
<sequence>MVWSGLNGFIEWDVGEAKEAMLGVQSAVELGISRVNNVGVVAALNRSMDDYSVCWTPTVHEKMFVPLLFCLKELDVVSDQRVQKVTSNVISKFWRIDIVVNNAGVQCVRTLAEIPVSAIQSTFGTNAYGEFGIWQLRHFVLVSCACILDAFHTMVMIFADREPGWRCRPGYTRASVGLRFCDFKPGSWEWIGGSGSSTVAPWGLICGEKFKVGLVQSLYFASCMIGRSDVEYLSVFVSIGFLFERFITEGAGVLGHLSDSFLGRKGSLIVVRILNAFFGCVTALAQHYWTYLLLCLLTGFSNGGVGICAFVLATEPVGPTKRGAAGMSTLYFFSGGIAILSGLAYIFQTWRKLYIVSSIPSILFLVAVIPFLTESPRWYLVRGKVNEATKIMHSIAKSNGKHLPEGVTLGLDVEANGHSETKQDKTTKVVAVSGSLIVVLSSPITRIRLILAVAMNFLCSVVYYGLITLNVVNVKTNIYVSVLLNAVAEMPAYLITAILVG</sequence>
<evidence type="ECO:0000313" key="8">
    <source>
        <dbReference type="EMBL" id="KAK6946827.1"/>
    </source>
</evidence>
<dbReference type="AlphaFoldDB" id="A0AAN8WIQ7"/>
<keyword evidence="4 6" id="KW-1133">Transmembrane helix</keyword>
<evidence type="ECO:0000256" key="2">
    <source>
        <dbReference type="ARBA" id="ARBA00022448"/>
    </source>
</evidence>
<dbReference type="Pfam" id="PF00106">
    <property type="entry name" value="adh_short"/>
    <property type="match status" value="1"/>
</dbReference>
<dbReference type="InterPro" id="IPR005829">
    <property type="entry name" value="Sugar_transporter_CS"/>
</dbReference>
<proteinExistence type="predicted"/>
<dbReference type="Pfam" id="PF00083">
    <property type="entry name" value="Sugar_tr"/>
    <property type="match status" value="1"/>
</dbReference>
<keyword evidence="5 6" id="KW-0472">Membrane</keyword>
<feature type="transmembrane region" description="Helical" evidence="6">
    <location>
        <begin position="478"/>
        <end position="500"/>
    </location>
</feature>
<organism evidence="8 9">
    <name type="scientific">Dillenia turbinata</name>
    <dbReference type="NCBI Taxonomy" id="194707"/>
    <lineage>
        <taxon>Eukaryota</taxon>
        <taxon>Viridiplantae</taxon>
        <taxon>Streptophyta</taxon>
        <taxon>Embryophyta</taxon>
        <taxon>Tracheophyta</taxon>
        <taxon>Spermatophyta</taxon>
        <taxon>Magnoliopsida</taxon>
        <taxon>eudicotyledons</taxon>
        <taxon>Gunneridae</taxon>
        <taxon>Pentapetalae</taxon>
        <taxon>Dilleniales</taxon>
        <taxon>Dilleniaceae</taxon>
        <taxon>Dillenia</taxon>
    </lineage>
</organism>
<accession>A0AAN8WIQ7</accession>
<dbReference type="PROSITE" id="PS00217">
    <property type="entry name" value="SUGAR_TRANSPORT_2"/>
    <property type="match status" value="1"/>
</dbReference>
<dbReference type="EMBL" id="JBAMMX010000001">
    <property type="protein sequence ID" value="KAK6946827.1"/>
    <property type="molecule type" value="Genomic_DNA"/>
</dbReference>
<dbReference type="InterPro" id="IPR036291">
    <property type="entry name" value="NAD(P)-bd_dom_sf"/>
</dbReference>
<dbReference type="SUPFAM" id="SSF103473">
    <property type="entry name" value="MFS general substrate transporter"/>
    <property type="match status" value="1"/>
</dbReference>
<evidence type="ECO:0000256" key="6">
    <source>
        <dbReference type="SAM" id="Phobius"/>
    </source>
</evidence>
<dbReference type="GO" id="GO:0016020">
    <property type="term" value="C:membrane"/>
    <property type="evidence" value="ECO:0007669"/>
    <property type="project" value="UniProtKB-SubCell"/>
</dbReference>
<feature type="transmembrane region" description="Helical" evidence="6">
    <location>
        <begin position="266"/>
        <end position="285"/>
    </location>
</feature>
<dbReference type="Proteomes" id="UP001370490">
    <property type="component" value="Unassembled WGS sequence"/>
</dbReference>
<evidence type="ECO:0000256" key="1">
    <source>
        <dbReference type="ARBA" id="ARBA00004141"/>
    </source>
</evidence>
<gene>
    <name evidence="8" type="ORF">RJ641_000300</name>
</gene>
<evidence type="ECO:0000256" key="5">
    <source>
        <dbReference type="ARBA" id="ARBA00023136"/>
    </source>
</evidence>
<reference evidence="8 9" key="1">
    <citation type="submission" date="2023-12" db="EMBL/GenBank/DDBJ databases">
        <title>A high-quality genome assembly for Dillenia turbinata (Dilleniales).</title>
        <authorList>
            <person name="Chanderbali A."/>
        </authorList>
    </citation>
    <scope>NUCLEOTIDE SEQUENCE [LARGE SCALE GENOMIC DNA]</scope>
    <source>
        <strain evidence="8">LSX21</strain>
        <tissue evidence="8">Leaf</tissue>
    </source>
</reference>
<dbReference type="InterPro" id="IPR002347">
    <property type="entry name" value="SDR_fam"/>
</dbReference>
<keyword evidence="8" id="KW-0762">Sugar transport</keyword>
<evidence type="ECO:0000256" key="3">
    <source>
        <dbReference type="ARBA" id="ARBA00022692"/>
    </source>
</evidence>
<dbReference type="GO" id="GO:0022857">
    <property type="term" value="F:transmembrane transporter activity"/>
    <property type="evidence" value="ECO:0007669"/>
    <property type="project" value="InterPro"/>
</dbReference>
<feature type="transmembrane region" description="Helical" evidence="6">
    <location>
        <begin position="449"/>
        <end position="472"/>
    </location>
</feature>
<dbReference type="PANTHER" id="PTHR24064">
    <property type="entry name" value="SOLUTE CARRIER FAMILY 22 MEMBER"/>
    <property type="match status" value="1"/>
</dbReference>
<keyword evidence="2" id="KW-0813">Transport</keyword>
<evidence type="ECO:0000259" key="7">
    <source>
        <dbReference type="PROSITE" id="PS50850"/>
    </source>
</evidence>
<feature type="transmembrane region" description="Helical" evidence="6">
    <location>
        <begin position="325"/>
        <end position="347"/>
    </location>
</feature>
<dbReference type="SUPFAM" id="SSF51735">
    <property type="entry name" value="NAD(P)-binding Rossmann-fold domains"/>
    <property type="match status" value="1"/>
</dbReference>
<dbReference type="PROSITE" id="PS50850">
    <property type="entry name" value="MFS"/>
    <property type="match status" value="1"/>
</dbReference>
<dbReference type="InterPro" id="IPR020846">
    <property type="entry name" value="MFS_dom"/>
</dbReference>
<name>A0AAN8WIQ7_9MAGN</name>
<evidence type="ECO:0000313" key="9">
    <source>
        <dbReference type="Proteomes" id="UP001370490"/>
    </source>
</evidence>
<keyword evidence="9" id="KW-1185">Reference proteome</keyword>
<evidence type="ECO:0000256" key="4">
    <source>
        <dbReference type="ARBA" id="ARBA00022989"/>
    </source>
</evidence>
<dbReference type="InterPro" id="IPR036259">
    <property type="entry name" value="MFS_trans_sf"/>
</dbReference>
<keyword evidence="3 6" id="KW-0812">Transmembrane</keyword>
<feature type="transmembrane region" description="Helical" evidence="6">
    <location>
        <begin position="353"/>
        <end position="372"/>
    </location>
</feature>
<comment type="caution">
    <text evidence="8">The sequence shown here is derived from an EMBL/GenBank/DDBJ whole genome shotgun (WGS) entry which is preliminary data.</text>
</comment>
<dbReference type="InterPro" id="IPR005828">
    <property type="entry name" value="MFS_sugar_transport-like"/>
</dbReference>
<dbReference type="Gene3D" id="1.20.1250.20">
    <property type="entry name" value="MFS general substrate transporter like domains"/>
    <property type="match status" value="1"/>
</dbReference>
<feature type="transmembrane region" description="Helical" evidence="6">
    <location>
        <begin position="291"/>
        <end position="313"/>
    </location>
</feature>
<comment type="subcellular location">
    <subcellularLocation>
        <location evidence="1">Membrane</location>
        <topology evidence="1">Multi-pass membrane protein</topology>
    </subcellularLocation>
</comment>